<protein>
    <submittedName>
        <fullName evidence="3">LytTR family transcriptional regulator</fullName>
    </submittedName>
</protein>
<feature type="transmembrane region" description="Helical" evidence="1">
    <location>
        <begin position="56"/>
        <end position="76"/>
    </location>
</feature>
<dbReference type="PANTHER" id="PTHR37299:SF1">
    <property type="entry name" value="STAGE 0 SPORULATION PROTEIN A HOMOLOG"/>
    <property type="match status" value="1"/>
</dbReference>
<reference evidence="3 4" key="1">
    <citation type="submission" date="2020-05" db="EMBL/GenBank/DDBJ databases">
        <title>Genome sequencing of Spirosoma sp. TS118.</title>
        <authorList>
            <person name="Lee J.-H."/>
            <person name="Jeong S."/>
            <person name="Zhao L."/>
            <person name="Jung J.-H."/>
            <person name="Kim M.-K."/>
            <person name="Lim S."/>
        </authorList>
    </citation>
    <scope>NUCLEOTIDE SEQUENCE [LARGE SCALE GENOMIC DNA]</scope>
    <source>
        <strain evidence="3 4">TS118</strain>
    </source>
</reference>
<evidence type="ECO:0000256" key="1">
    <source>
        <dbReference type="SAM" id="Phobius"/>
    </source>
</evidence>
<dbReference type="Gene3D" id="2.40.50.1020">
    <property type="entry name" value="LytTr DNA-binding domain"/>
    <property type="match status" value="1"/>
</dbReference>
<feature type="transmembrane region" description="Helical" evidence="1">
    <location>
        <begin position="15"/>
        <end position="36"/>
    </location>
</feature>
<dbReference type="KEGG" id="stae:HNV11_19515"/>
<dbReference type="PANTHER" id="PTHR37299">
    <property type="entry name" value="TRANSCRIPTIONAL REGULATOR-RELATED"/>
    <property type="match status" value="1"/>
</dbReference>
<feature type="transmembrane region" description="Helical" evidence="1">
    <location>
        <begin position="97"/>
        <end position="116"/>
    </location>
</feature>
<dbReference type="GO" id="GO:0000156">
    <property type="term" value="F:phosphorelay response regulator activity"/>
    <property type="evidence" value="ECO:0007669"/>
    <property type="project" value="InterPro"/>
</dbReference>
<organism evidence="3 4">
    <name type="scientific">Spirosoma taeanense</name>
    <dbReference type="NCBI Taxonomy" id="2735870"/>
    <lineage>
        <taxon>Bacteria</taxon>
        <taxon>Pseudomonadati</taxon>
        <taxon>Bacteroidota</taxon>
        <taxon>Cytophagia</taxon>
        <taxon>Cytophagales</taxon>
        <taxon>Cytophagaceae</taxon>
        <taxon>Spirosoma</taxon>
    </lineage>
</organism>
<sequence length="340" mass="38795">MKVVQLTRTFLKKPLYSVALIVGVALLVEGLSWTSAFDTKIKILNSYGGAWPYVSLLLRGLILPEVCTACILVFLVNQHHIRFGIHSVELTPRAIGLYQLSLLPTVLLSFFIFNPITETVRFLLEQYPAYTFSVYWKSYVSGTFSWDIYFRYLIPVLLISYLPVNISLLSDYSQQRQQAQEAAEAKAAQAVQEAQAVIAARASSSSVPAPTYLASLKGKNSHGELDFPVEDVFYFTIEERYYYAELAKGRYLVAKTLNDLEAELDPSRFFRIKRDYIVNRTAVLNYAYWENGKYIVRLNTPDRYEIVVPRARMQIFREWLQGSQQPLLDEAGTGPFMLTA</sequence>
<evidence type="ECO:0000313" key="3">
    <source>
        <dbReference type="EMBL" id="QJW91409.1"/>
    </source>
</evidence>
<keyword evidence="4" id="KW-1185">Reference proteome</keyword>
<gene>
    <name evidence="3" type="ORF">HNV11_19515</name>
</gene>
<feature type="domain" description="HTH LytTR-type" evidence="2">
    <location>
        <begin position="227"/>
        <end position="322"/>
    </location>
</feature>
<evidence type="ECO:0000259" key="2">
    <source>
        <dbReference type="PROSITE" id="PS50930"/>
    </source>
</evidence>
<proteinExistence type="predicted"/>
<dbReference type="Proteomes" id="UP000502756">
    <property type="component" value="Chromosome"/>
</dbReference>
<dbReference type="GO" id="GO:0003677">
    <property type="term" value="F:DNA binding"/>
    <property type="evidence" value="ECO:0007669"/>
    <property type="project" value="InterPro"/>
</dbReference>
<accession>A0A6M5YBR7</accession>
<name>A0A6M5YBR7_9BACT</name>
<keyword evidence="1" id="KW-0472">Membrane</keyword>
<dbReference type="SMART" id="SM00850">
    <property type="entry name" value="LytTR"/>
    <property type="match status" value="1"/>
</dbReference>
<dbReference type="PROSITE" id="PS50930">
    <property type="entry name" value="HTH_LYTTR"/>
    <property type="match status" value="1"/>
</dbReference>
<evidence type="ECO:0000313" key="4">
    <source>
        <dbReference type="Proteomes" id="UP000502756"/>
    </source>
</evidence>
<feature type="transmembrane region" description="Helical" evidence="1">
    <location>
        <begin position="148"/>
        <end position="169"/>
    </location>
</feature>
<dbReference type="EMBL" id="CP053435">
    <property type="protein sequence ID" value="QJW91409.1"/>
    <property type="molecule type" value="Genomic_DNA"/>
</dbReference>
<dbReference type="RefSeq" id="WP_171741260.1">
    <property type="nucleotide sequence ID" value="NZ_CP053435.1"/>
</dbReference>
<keyword evidence="1" id="KW-1133">Transmembrane helix</keyword>
<dbReference type="InterPro" id="IPR046947">
    <property type="entry name" value="LytR-like"/>
</dbReference>
<dbReference type="Pfam" id="PF04397">
    <property type="entry name" value="LytTR"/>
    <property type="match status" value="1"/>
</dbReference>
<keyword evidence="1" id="KW-0812">Transmembrane</keyword>
<dbReference type="InterPro" id="IPR007492">
    <property type="entry name" value="LytTR_DNA-bd_dom"/>
</dbReference>
<dbReference type="AlphaFoldDB" id="A0A6M5YBR7"/>